<dbReference type="SUPFAM" id="SSF56925">
    <property type="entry name" value="OMPA-like"/>
    <property type="match status" value="1"/>
</dbReference>
<dbReference type="Proteomes" id="UP000235533">
    <property type="component" value="Unassembled WGS sequence"/>
</dbReference>
<dbReference type="AlphaFoldDB" id="A0A1A6LX14"/>
<proteinExistence type="predicted"/>
<evidence type="ECO:0008006" key="3">
    <source>
        <dbReference type="Google" id="ProtNLM"/>
    </source>
</evidence>
<dbReference type="EMBL" id="MCZF01000260">
    <property type="protein sequence ID" value="PMM43503.1"/>
    <property type="molecule type" value="Genomic_DNA"/>
</dbReference>
<comment type="caution">
    <text evidence="1">The sequence shown here is derived from an EMBL/GenBank/DDBJ whole genome shotgun (WGS) entry which is preliminary data.</text>
</comment>
<gene>
    <name evidence="1" type="ORF">BCT54_06550</name>
</gene>
<dbReference type="RefSeq" id="WP_017073533.1">
    <property type="nucleotide sequence ID" value="NZ_CAWOEE010000001.1"/>
</dbReference>
<sequence length="196" mass="21206">MKKLVLAALTIASVTGITSTSAIAANEMYVLGGVGMDSGDVGGQFTLGSQIAQSNWYVESTLLIISVDDKDSYVDYSNNETVQRKQEFDTLTLSLTPVYKHSFSENFAILGKFGAFYSHSDTKLAYSSSKGNEVHKGSHGNFGLTYGIGAEYKSSKPLFGNSKLLTRVGFDGYEIGSESSWYTKDSVWGVQAGFTF</sequence>
<evidence type="ECO:0000313" key="1">
    <source>
        <dbReference type="EMBL" id="PMM43503.1"/>
    </source>
</evidence>
<accession>A0A1A6LX14</accession>
<dbReference type="Gene3D" id="2.40.160.20">
    <property type="match status" value="1"/>
</dbReference>
<name>A0A1A6LX14_VIBSP</name>
<reference evidence="2" key="1">
    <citation type="submission" date="2016-07" db="EMBL/GenBank/DDBJ databases">
        <title>Nontailed viruses are major unrecognized killers of bacteria in the ocean.</title>
        <authorList>
            <person name="Kauffman K."/>
            <person name="Hussain F."/>
            <person name="Yang J."/>
            <person name="Arevalo P."/>
            <person name="Brown J."/>
            <person name="Cutler M."/>
            <person name="Kelly L."/>
            <person name="Polz M.F."/>
        </authorList>
    </citation>
    <scope>NUCLEOTIDE SEQUENCE [LARGE SCALE GENOMIC DNA]</scope>
    <source>
        <strain evidence="2">10N.261.48.B5</strain>
    </source>
</reference>
<evidence type="ECO:0000313" key="2">
    <source>
        <dbReference type="Proteomes" id="UP000235533"/>
    </source>
</evidence>
<dbReference type="InterPro" id="IPR011250">
    <property type="entry name" value="OMP/PagP_B-barrel"/>
</dbReference>
<protein>
    <recommendedName>
        <fullName evidence="3">Outer membrane protein beta-barrel domain-containing protein</fullName>
    </recommendedName>
</protein>
<organism evidence="1 2">
    <name type="scientific">Vibrio splendidus</name>
    <dbReference type="NCBI Taxonomy" id="29497"/>
    <lineage>
        <taxon>Bacteria</taxon>
        <taxon>Pseudomonadati</taxon>
        <taxon>Pseudomonadota</taxon>
        <taxon>Gammaproteobacteria</taxon>
        <taxon>Vibrionales</taxon>
        <taxon>Vibrionaceae</taxon>
        <taxon>Vibrio</taxon>
    </lineage>
</organism>
<dbReference type="OrthoDB" id="5901363at2"/>